<dbReference type="Proteomes" id="UP000807342">
    <property type="component" value="Unassembled WGS sequence"/>
</dbReference>
<dbReference type="EMBL" id="MU151051">
    <property type="protein sequence ID" value="KAF9454919.1"/>
    <property type="molecule type" value="Genomic_DNA"/>
</dbReference>
<accession>A0A9P5XQK5</accession>
<reference evidence="2" key="1">
    <citation type="submission" date="2020-11" db="EMBL/GenBank/DDBJ databases">
        <authorList>
            <consortium name="DOE Joint Genome Institute"/>
            <person name="Ahrendt S."/>
            <person name="Riley R."/>
            <person name="Andreopoulos W."/>
            <person name="Labutti K."/>
            <person name="Pangilinan J."/>
            <person name="Ruiz-Duenas F.J."/>
            <person name="Barrasa J.M."/>
            <person name="Sanchez-Garcia M."/>
            <person name="Camarero S."/>
            <person name="Miyauchi S."/>
            <person name="Serrano A."/>
            <person name="Linde D."/>
            <person name="Babiker R."/>
            <person name="Drula E."/>
            <person name="Ayuso-Fernandez I."/>
            <person name="Pacheco R."/>
            <person name="Padilla G."/>
            <person name="Ferreira P."/>
            <person name="Barriuso J."/>
            <person name="Kellner H."/>
            <person name="Castanera R."/>
            <person name="Alfaro M."/>
            <person name="Ramirez L."/>
            <person name="Pisabarro A.G."/>
            <person name="Kuo A."/>
            <person name="Tritt A."/>
            <person name="Lipzen A."/>
            <person name="He G."/>
            <person name="Yan M."/>
            <person name="Ng V."/>
            <person name="Cullen D."/>
            <person name="Martin F."/>
            <person name="Rosso M.-N."/>
            <person name="Henrissat B."/>
            <person name="Hibbett D."/>
            <person name="Martinez A.T."/>
            <person name="Grigoriev I.V."/>
        </authorList>
    </citation>
    <scope>NUCLEOTIDE SEQUENCE</scope>
    <source>
        <strain evidence="2">MF-IS2</strain>
    </source>
</reference>
<name>A0A9P5XQK5_9AGAR</name>
<protein>
    <submittedName>
        <fullName evidence="2">Uncharacterized protein</fullName>
    </submittedName>
</protein>
<evidence type="ECO:0000313" key="3">
    <source>
        <dbReference type="Proteomes" id="UP000807342"/>
    </source>
</evidence>
<feature type="region of interest" description="Disordered" evidence="1">
    <location>
        <begin position="110"/>
        <end position="129"/>
    </location>
</feature>
<evidence type="ECO:0000256" key="1">
    <source>
        <dbReference type="SAM" id="MobiDB-lite"/>
    </source>
</evidence>
<proteinExistence type="predicted"/>
<dbReference type="AlphaFoldDB" id="A0A9P5XQK5"/>
<sequence>MHLSWEIIWGLDGASPGTWLCAGALIVSPRPTHRYGGQDWVQDKSSMREGLVYASGVSGRQTLNSFLGDVYQMDVLGRFDDALPNNALRASIFFSFQTEDIEERSTLDSQISSRGAAGGGEASALGAYV</sequence>
<keyword evidence="3" id="KW-1185">Reference proteome</keyword>
<comment type="caution">
    <text evidence="2">The sequence shown here is derived from an EMBL/GenBank/DDBJ whole genome shotgun (WGS) entry which is preliminary data.</text>
</comment>
<organism evidence="2 3">
    <name type="scientific">Macrolepiota fuliginosa MF-IS2</name>
    <dbReference type="NCBI Taxonomy" id="1400762"/>
    <lineage>
        <taxon>Eukaryota</taxon>
        <taxon>Fungi</taxon>
        <taxon>Dikarya</taxon>
        <taxon>Basidiomycota</taxon>
        <taxon>Agaricomycotina</taxon>
        <taxon>Agaricomycetes</taxon>
        <taxon>Agaricomycetidae</taxon>
        <taxon>Agaricales</taxon>
        <taxon>Agaricineae</taxon>
        <taxon>Agaricaceae</taxon>
        <taxon>Macrolepiota</taxon>
    </lineage>
</organism>
<gene>
    <name evidence="2" type="ORF">P691DRAFT_780279</name>
</gene>
<evidence type="ECO:0000313" key="2">
    <source>
        <dbReference type="EMBL" id="KAF9454919.1"/>
    </source>
</evidence>